<feature type="binding site" evidence="3">
    <location>
        <position position="102"/>
    </location>
    <ligand>
        <name>a divalent metal cation</name>
        <dbReference type="ChEBI" id="CHEBI:60240"/>
        <label>1</label>
    </ligand>
</feature>
<dbReference type="InterPro" id="IPR036069">
    <property type="entry name" value="DUF34/NIF3_sf"/>
</dbReference>
<dbReference type="OrthoDB" id="9800881at2"/>
<accession>A0A2M9AAG1</accession>
<dbReference type="InterPro" id="IPR002678">
    <property type="entry name" value="DUF34/NIF3"/>
</dbReference>
<dbReference type="GO" id="GO:0046872">
    <property type="term" value="F:metal ion binding"/>
    <property type="evidence" value="ECO:0007669"/>
    <property type="project" value="UniProtKB-KW"/>
</dbReference>
<dbReference type="PANTHER" id="PTHR13799:SF14">
    <property type="entry name" value="GTP CYCLOHYDROLASE 1 TYPE 2 HOMOLOG"/>
    <property type="match status" value="1"/>
</dbReference>
<dbReference type="Pfam" id="PF01784">
    <property type="entry name" value="DUF34_NIF3"/>
    <property type="match status" value="1"/>
</dbReference>
<sequence length="253" mass="28091">MKLKDFSNWLDKLLDPKSFKDYCVDGLCIEANDQVTKVVTGVSFRDRLIDAAIEEKADCILVHHPNGFWKNEDRIPVGHYGERLRRMFQNGISLYGYHLPLDGHMDIGNNALIAKAMGLSVVDGFMFEGEKPVAVIAEFDTCVSKEEFLACAEKAFEHGVQNALLYGSNQIHRVAICSGSGASGIEEALDLGCDAFITGEIKEAVPITCEELKFNLIHCGHHRTEIFGVRALADKIQNELHIPAKFVDLDNPI</sequence>
<feature type="binding site" evidence="3">
    <location>
        <position position="63"/>
    </location>
    <ligand>
        <name>a divalent metal cation</name>
        <dbReference type="ChEBI" id="CHEBI:60240"/>
        <label>1</label>
    </ligand>
</feature>
<dbReference type="Proteomes" id="UP000231134">
    <property type="component" value="Unassembled WGS sequence"/>
</dbReference>
<dbReference type="SUPFAM" id="SSF102705">
    <property type="entry name" value="NIF3 (NGG1p interacting factor 3)-like"/>
    <property type="match status" value="1"/>
</dbReference>
<keyword evidence="5" id="KW-1185">Reference proteome</keyword>
<name>A0A2M9AAG1_9BACT</name>
<comment type="similarity">
    <text evidence="1">Belongs to the GTP cyclohydrolase I type 2/NIF3 family.</text>
</comment>
<evidence type="ECO:0000256" key="3">
    <source>
        <dbReference type="PIRSR" id="PIRSR602678-1"/>
    </source>
</evidence>
<protein>
    <submittedName>
        <fullName evidence="4">Dinuclear metal center YbgI/SA1388 family protein</fullName>
    </submittedName>
</protein>
<comment type="caution">
    <text evidence="4">The sequence shown here is derived from an EMBL/GenBank/DDBJ whole genome shotgun (WGS) entry which is preliminary data.</text>
</comment>
<dbReference type="RefSeq" id="WP_100426514.1">
    <property type="nucleotide sequence ID" value="NZ_PGEX01000001.1"/>
</dbReference>
<dbReference type="NCBIfam" id="TIGR00486">
    <property type="entry name" value="YbgI_SA1388"/>
    <property type="match status" value="1"/>
</dbReference>
<dbReference type="EMBL" id="PGEX01000001">
    <property type="protein sequence ID" value="PJJ42668.1"/>
    <property type="molecule type" value="Genomic_DNA"/>
</dbReference>
<gene>
    <name evidence="4" type="ORF">BGX16_2710</name>
</gene>
<dbReference type="Gene3D" id="3.40.1390.30">
    <property type="entry name" value="NIF3 (NGG1p interacting factor 3)-like"/>
    <property type="match status" value="2"/>
</dbReference>
<dbReference type="PANTHER" id="PTHR13799">
    <property type="entry name" value="NGG1 INTERACTING FACTOR 3"/>
    <property type="match status" value="1"/>
</dbReference>
<organism evidence="4 5">
    <name type="scientific">Hallerella succinigenes</name>
    <dbReference type="NCBI Taxonomy" id="1896222"/>
    <lineage>
        <taxon>Bacteria</taxon>
        <taxon>Pseudomonadati</taxon>
        <taxon>Fibrobacterota</taxon>
        <taxon>Fibrobacteria</taxon>
        <taxon>Fibrobacterales</taxon>
        <taxon>Fibrobacteraceae</taxon>
        <taxon>Hallerella</taxon>
    </lineage>
</organism>
<proteinExistence type="inferred from homology"/>
<dbReference type="GO" id="GO:0005737">
    <property type="term" value="C:cytoplasm"/>
    <property type="evidence" value="ECO:0007669"/>
    <property type="project" value="TreeGrafter"/>
</dbReference>
<evidence type="ECO:0000256" key="1">
    <source>
        <dbReference type="ARBA" id="ARBA00006964"/>
    </source>
</evidence>
<dbReference type="AlphaFoldDB" id="A0A2M9AAG1"/>
<keyword evidence="2 3" id="KW-0479">Metal-binding</keyword>
<evidence type="ECO:0000313" key="4">
    <source>
        <dbReference type="EMBL" id="PJJ42668.1"/>
    </source>
</evidence>
<feature type="binding site" evidence="3">
    <location>
        <position position="225"/>
    </location>
    <ligand>
        <name>a divalent metal cation</name>
        <dbReference type="ChEBI" id="CHEBI:60240"/>
        <label>1</label>
    </ligand>
</feature>
<reference evidence="4 5" key="1">
    <citation type="submission" date="2017-11" db="EMBL/GenBank/DDBJ databases">
        <title>Animal gut microbial communities from fecal samples from Wisconsin, USA.</title>
        <authorList>
            <person name="Neumann A."/>
        </authorList>
    </citation>
    <scope>NUCLEOTIDE SEQUENCE [LARGE SCALE GENOMIC DNA]</scope>
    <source>
        <strain evidence="4 5">UWS3</strain>
    </source>
</reference>
<evidence type="ECO:0000313" key="5">
    <source>
        <dbReference type="Proteomes" id="UP000231134"/>
    </source>
</evidence>
<feature type="binding site" evidence="3">
    <location>
        <position position="221"/>
    </location>
    <ligand>
        <name>a divalent metal cation</name>
        <dbReference type="ChEBI" id="CHEBI:60240"/>
        <label>1</label>
    </ligand>
</feature>
<feature type="binding site" evidence="3">
    <location>
        <position position="64"/>
    </location>
    <ligand>
        <name>a divalent metal cation</name>
        <dbReference type="ChEBI" id="CHEBI:60240"/>
        <label>2</label>
    </ligand>
</feature>
<evidence type="ECO:0000256" key="2">
    <source>
        <dbReference type="ARBA" id="ARBA00022723"/>
    </source>
</evidence>